<comment type="cofactor">
    <cofactor evidence="1">
        <name>Zn(2+)</name>
        <dbReference type="ChEBI" id="CHEBI:29105"/>
    </cofactor>
</comment>
<dbReference type="Pfam" id="PF01431">
    <property type="entry name" value="Peptidase_M13"/>
    <property type="match status" value="1"/>
</dbReference>
<keyword evidence="6" id="KW-0862">Zinc</keyword>
<dbReference type="InterPro" id="IPR018497">
    <property type="entry name" value="Peptidase_M13_C"/>
</dbReference>
<sequence>MNDLYHYVNGPWLAEHVIPEDRGVDGTFHQLRDDAEADVHAIVKEDGGRAGTLFKSFMDTEAINAAGLAPLDADLDRLAVSDIQGFLQVLGELDREGVGAPVGFWVEKDSAGESGDTAVAYLIQSGLGLPDEAYYREAAHAETLATYREHVASMLTFLGSDRLQGMDPDTAAARILALETEIAAGHWDVVSSRDAVKTYNPTTLGELPRALQIMLEAAGLPEGRVVNMMPSAAEHIAHLLVEERLADWQLWATWHILSSRAGLLPEEVGERNFGFYGTRLSGATQQKDRWKRGVALTERLVGHEIGKIYVERHFPASSKANMLELVSYLTEAYRERITNLAWMTPETRERALAKLDKFQAKIGYPEQWRSYEGLEVAAGGSQLLANVRKATAFLHDYELNKIGEPADRDEWFATPQTVNAFYNPVVNDITFPAAILRAPFYSPDTEAAENFGAIGAVIGHEIGHGFDDQGSQYDGDGNLNSWWSDADRAAFTELTDQLVAQFNGLVPSVLKQTGVETAGVNGSFTLGENIGDLGGLGIAVVAYRRYLADQGLTFETSPVQKFEAEGADPKLGEREFNGIQRLFLAWARVWRTAIRPELATQYLAIDPHSPAEFRCNQIAANIAEFYEAFPEITPESEMYLAPEQRVTIW</sequence>
<dbReference type="GO" id="GO:0046872">
    <property type="term" value="F:metal ion binding"/>
    <property type="evidence" value="ECO:0007669"/>
    <property type="project" value="UniProtKB-KW"/>
</dbReference>
<evidence type="ECO:0000256" key="1">
    <source>
        <dbReference type="ARBA" id="ARBA00001947"/>
    </source>
</evidence>
<dbReference type="Pfam" id="PF05649">
    <property type="entry name" value="Peptidase_M13_N"/>
    <property type="match status" value="1"/>
</dbReference>
<dbReference type="AlphaFoldDB" id="A0A6B8VT09"/>
<evidence type="ECO:0000256" key="3">
    <source>
        <dbReference type="ARBA" id="ARBA00022670"/>
    </source>
</evidence>
<dbReference type="KEGG" id="cok:COCCU_01055"/>
<dbReference type="Proteomes" id="UP000424462">
    <property type="component" value="Chromosome"/>
</dbReference>
<dbReference type="GO" id="GO:0005886">
    <property type="term" value="C:plasma membrane"/>
    <property type="evidence" value="ECO:0007669"/>
    <property type="project" value="TreeGrafter"/>
</dbReference>
<dbReference type="Gene3D" id="1.10.1380.10">
    <property type="entry name" value="Neutral endopeptidase , domain2"/>
    <property type="match status" value="1"/>
</dbReference>
<reference evidence="10 11" key="1">
    <citation type="submission" date="2019-11" db="EMBL/GenBank/DDBJ databases">
        <title>Complete genome sequence of Corynebacterium kalinowskii 1959, a novel Corynebacterium species isolated from soil of a small paddock in Vilsendorf, Germany.</title>
        <authorList>
            <person name="Schaffert L."/>
            <person name="Ruwe M."/>
            <person name="Milse J."/>
            <person name="Hanuschka K."/>
            <person name="Ortseifen V."/>
            <person name="Droste J."/>
            <person name="Brandt D."/>
            <person name="Schlueter L."/>
            <person name="Kutter Y."/>
            <person name="Vinke S."/>
            <person name="Viehoefer P."/>
            <person name="Jacob L."/>
            <person name="Luebke N.-C."/>
            <person name="Schulte-Berndt E."/>
            <person name="Hain C."/>
            <person name="Linder M."/>
            <person name="Schmidt P."/>
            <person name="Wollenschlaeger L."/>
            <person name="Luttermann T."/>
            <person name="Thieme E."/>
            <person name="Hassa J."/>
            <person name="Haak M."/>
            <person name="Wittchen M."/>
            <person name="Mentz A."/>
            <person name="Persicke M."/>
            <person name="Busche T."/>
            <person name="Ruckert C."/>
        </authorList>
    </citation>
    <scope>NUCLEOTIDE SEQUENCE [LARGE SCALE GENOMIC DNA]</scope>
    <source>
        <strain evidence="10 11">2039</strain>
    </source>
</reference>
<dbReference type="RefSeq" id="WP_156229775.1">
    <property type="nucleotide sequence ID" value="NZ_CP046455.1"/>
</dbReference>
<evidence type="ECO:0000256" key="6">
    <source>
        <dbReference type="ARBA" id="ARBA00022833"/>
    </source>
</evidence>
<evidence type="ECO:0000256" key="7">
    <source>
        <dbReference type="ARBA" id="ARBA00023049"/>
    </source>
</evidence>
<protein>
    <submittedName>
        <fullName evidence="10">Neutral endopeptidase</fullName>
        <ecNumber evidence="10">3.4.24.-</ecNumber>
    </submittedName>
</protein>
<evidence type="ECO:0000259" key="9">
    <source>
        <dbReference type="Pfam" id="PF05649"/>
    </source>
</evidence>
<dbReference type="InterPro" id="IPR024079">
    <property type="entry name" value="MetalloPept_cat_dom_sf"/>
</dbReference>
<name>A0A6B8VT09_9CORY</name>
<keyword evidence="11" id="KW-1185">Reference proteome</keyword>
<comment type="similarity">
    <text evidence="2">Belongs to the peptidase M13 family.</text>
</comment>
<dbReference type="CDD" id="cd08662">
    <property type="entry name" value="M13"/>
    <property type="match status" value="1"/>
</dbReference>
<keyword evidence="5 10" id="KW-0378">Hydrolase</keyword>
<dbReference type="InterPro" id="IPR000718">
    <property type="entry name" value="Peptidase_M13"/>
</dbReference>
<gene>
    <name evidence="10" type="primary">pepO</name>
    <name evidence="10" type="ORF">COCCU_01055</name>
</gene>
<accession>A0A6B8VT09</accession>
<evidence type="ECO:0000259" key="8">
    <source>
        <dbReference type="Pfam" id="PF01431"/>
    </source>
</evidence>
<dbReference type="PANTHER" id="PTHR11733:SF167">
    <property type="entry name" value="FI17812P1-RELATED"/>
    <property type="match status" value="1"/>
</dbReference>
<dbReference type="GO" id="GO:0004222">
    <property type="term" value="F:metalloendopeptidase activity"/>
    <property type="evidence" value="ECO:0007669"/>
    <property type="project" value="InterPro"/>
</dbReference>
<dbReference type="InterPro" id="IPR008753">
    <property type="entry name" value="Peptidase_M13_N"/>
</dbReference>
<organism evidence="10 11">
    <name type="scientific">Corynebacterium occultum</name>
    <dbReference type="NCBI Taxonomy" id="2675219"/>
    <lineage>
        <taxon>Bacteria</taxon>
        <taxon>Bacillati</taxon>
        <taxon>Actinomycetota</taxon>
        <taxon>Actinomycetes</taxon>
        <taxon>Mycobacteriales</taxon>
        <taxon>Corynebacteriaceae</taxon>
        <taxon>Corynebacterium</taxon>
    </lineage>
</organism>
<dbReference type="InterPro" id="IPR042089">
    <property type="entry name" value="Peptidase_M13_dom_2"/>
</dbReference>
<evidence type="ECO:0000256" key="5">
    <source>
        <dbReference type="ARBA" id="ARBA00022801"/>
    </source>
</evidence>
<evidence type="ECO:0000256" key="2">
    <source>
        <dbReference type="ARBA" id="ARBA00007357"/>
    </source>
</evidence>
<dbReference type="SUPFAM" id="SSF55486">
    <property type="entry name" value="Metalloproteases ('zincins'), catalytic domain"/>
    <property type="match status" value="1"/>
</dbReference>
<dbReference type="GO" id="GO:0016485">
    <property type="term" value="P:protein processing"/>
    <property type="evidence" value="ECO:0007669"/>
    <property type="project" value="TreeGrafter"/>
</dbReference>
<keyword evidence="3" id="KW-0645">Protease</keyword>
<dbReference type="PROSITE" id="PS51885">
    <property type="entry name" value="NEPRILYSIN"/>
    <property type="match status" value="1"/>
</dbReference>
<keyword evidence="7" id="KW-0482">Metalloprotease</keyword>
<feature type="domain" description="Peptidase M13 N-terminal" evidence="9">
    <location>
        <begin position="2"/>
        <end position="365"/>
    </location>
</feature>
<evidence type="ECO:0000313" key="11">
    <source>
        <dbReference type="Proteomes" id="UP000424462"/>
    </source>
</evidence>
<feature type="domain" description="Peptidase M13 C-terminal" evidence="8">
    <location>
        <begin position="419"/>
        <end position="646"/>
    </location>
</feature>
<dbReference type="EMBL" id="CP046455">
    <property type="protein sequence ID" value="QGU06179.1"/>
    <property type="molecule type" value="Genomic_DNA"/>
</dbReference>
<dbReference type="PANTHER" id="PTHR11733">
    <property type="entry name" value="ZINC METALLOPROTEASE FAMILY M13 NEPRILYSIN-RELATED"/>
    <property type="match status" value="1"/>
</dbReference>
<evidence type="ECO:0000256" key="4">
    <source>
        <dbReference type="ARBA" id="ARBA00022723"/>
    </source>
</evidence>
<keyword evidence="4" id="KW-0479">Metal-binding</keyword>
<evidence type="ECO:0000313" key="10">
    <source>
        <dbReference type="EMBL" id="QGU06179.1"/>
    </source>
</evidence>
<dbReference type="EC" id="3.4.24.-" evidence="10"/>
<dbReference type="Gene3D" id="3.40.390.10">
    <property type="entry name" value="Collagenase (Catalytic Domain)"/>
    <property type="match status" value="1"/>
</dbReference>
<proteinExistence type="inferred from homology"/>
<dbReference type="PRINTS" id="PR00786">
    <property type="entry name" value="NEPRILYSIN"/>
</dbReference>